<accession>A0A182MD80</accession>
<evidence type="ECO:0000313" key="2">
    <source>
        <dbReference type="Proteomes" id="UP000075883"/>
    </source>
</evidence>
<dbReference type="VEuPathDB" id="VectorBase:ACUA015438"/>
<name>A0A182MD80_9DIPT</name>
<evidence type="ECO:0000313" key="1">
    <source>
        <dbReference type="EnsemblMetazoa" id="ACUA015438-PA"/>
    </source>
</evidence>
<dbReference type="EMBL" id="AXCM01008081">
    <property type="status" value="NOT_ANNOTATED_CDS"/>
    <property type="molecule type" value="Genomic_DNA"/>
</dbReference>
<proteinExistence type="predicted"/>
<protein>
    <submittedName>
        <fullName evidence="1">Uncharacterized protein</fullName>
    </submittedName>
</protein>
<dbReference type="Proteomes" id="UP000075883">
    <property type="component" value="Unassembled WGS sequence"/>
</dbReference>
<reference evidence="1" key="2">
    <citation type="submission" date="2020-05" db="UniProtKB">
        <authorList>
            <consortium name="EnsemblMetazoa"/>
        </authorList>
    </citation>
    <scope>IDENTIFICATION</scope>
    <source>
        <strain evidence="1">A-37</strain>
    </source>
</reference>
<reference evidence="2" key="1">
    <citation type="submission" date="2013-09" db="EMBL/GenBank/DDBJ databases">
        <title>The Genome Sequence of Anopheles culicifacies species A.</title>
        <authorList>
            <consortium name="The Broad Institute Genomics Platform"/>
            <person name="Neafsey D.E."/>
            <person name="Besansky N."/>
            <person name="Howell P."/>
            <person name="Walton C."/>
            <person name="Young S.K."/>
            <person name="Zeng Q."/>
            <person name="Gargeya S."/>
            <person name="Fitzgerald M."/>
            <person name="Haas B."/>
            <person name="Abouelleil A."/>
            <person name="Allen A.W."/>
            <person name="Alvarado L."/>
            <person name="Arachchi H.M."/>
            <person name="Berlin A.M."/>
            <person name="Chapman S.B."/>
            <person name="Gainer-Dewar J."/>
            <person name="Goldberg J."/>
            <person name="Griggs A."/>
            <person name="Gujja S."/>
            <person name="Hansen M."/>
            <person name="Howarth C."/>
            <person name="Imamovic A."/>
            <person name="Ireland A."/>
            <person name="Larimer J."/>
            <person name="McCowan C."/>
            <person name="Murphy C."/>
            <person name="Pearson M."/>
            <person name="Poon T.W."/>
            <person name="Priest M."/>
            <person name="Roberts A."/>
            <person name="Saif S."/>
            <person name="Shea T."/>
            <person name="Sisk P."/>
            <person name="Sykes S."/>
            <person name="Wortman J."/>
            <person name="Nusbaum C."/>
            <person name="Birren B."/>
        </authorList>
    </citation>
    <scope>NUCLEOTIDE SEQUENCE [LARGE SCALE GENOMIC DNA]</scope>
    <source>
        <strain evidence="2">A-37</strain>
    </source>
</reference>
<organism evidence="1 2">
    <name type="scientific">Anopheles culicifacies</name>
    <dbReference type="NCBI Taxonomy" id="139723"/>
    <lineage>
        <taxon>Eukaryota</taxon>
        <taxon>Metazoa</taxon>
        <taxon>Ecdysozoa</taxon>
        <taxon>Arthropoda</taxon>
        <taxon>Hexapoda</taxon>
        <taxon>Insecta</taxon>
        <taxon>Pterygota</taxon>
        <taxon>Neoptera</taxon>
        <taxon>Endopterygota</taxon>
        <taxon>Diptera</taxon>
        <taxon>Nematocera</taxon>
        <taxon>Culicoidea</taxon>
        <taxon>Culicidae</taxon>
        <taxon>Anophelinae</taxon>
        <taxon>Anopheles</taxon>
        <taxon>culicifacies species complex</taxon>
    </lineage>
</organism>
<keyword evidence="2" id="KW-1185">Reference proteome</keyword>
<sequence length="111" mass="12788">MTERKLTIFGNVVRVRWSKRCVVIAKGRQMISELSRRRQCEKDLAASSVRTDFCHLDKPTAPILLHVQVEAFRLDLQHLRGKFLLRLLTLLTRIEVTASSPTQHTSSIHLL</sequence>
<dbReference type="EnsemblMetazoa" id="ACUA015438-RA">
    <property type="protein sequence ID" value="ACUA015438-PA"/>
    <property type="gene ID" value="ACUA015438"/>
</dbReference>
<dbReference type="AlphaFoldDB" id="A0A182MD80"/>